<accession>B8CCB3</accession>
<organism evidence="3 4">
    <name type="scientific">Thalassiosira pseudonana</name>
    <name type="common">Marine diatom</name>
    <name type="synonym">Cyclotella nana</name>
    <dbReference type="NCBI Taxonomy" id="35128"/>
    <lineage>
        <taxon>Eukaryota</taxon>
        <taxon>Sar</taxon>
        <taxon>Stramenopiles</taxon>
        <taxon>Ochrophyta</taxon>
        <taxon>Bacillariophyta</taxon>
        <taxon>Coscinodiscophyceae</taxon>
        <taxon>Thalassiosirophycidae</taxon>
        <taxon>Thalassiosirales</taxon>
        <taxon>Thalassiosiraceae</taxon>
        <taxon>Thalassiosira</taxon>
    </lineage>
</organism>
<dbReference type="GeneID" id="7451223"/>
<proteinExistence type="predicted"/>
<dbReference type="PaxDb" id="35128-Thaps9795"/>
<dbReference type="EMBL" id="CM000649">
    <property type="protein sequence ID" value="EED88739.1"/>
    <property type="molecule type" value="Genomic_DNA"/>
</dbReference>
<feature type="chain" id="PRO_5002866477" evidence="2">
    <location>
        <begin position="23"/>
        <end position="462"/>
    </location>
</feature>
<evidence type="ECO:0000256" key="1">
    <source>
        <dbReference type="SAM" id="MobiDB-lite"/>
    </source>
</evidence>
<protein>
    <submittedName>
        <fullName evidence="3">Uncharacterized protein</fullName>
    </submittedName>
</protein>
<dbReference type="KEGG" id="tps:THAPSDRAFT_9795"/>
<dbReference type="InParanoid" id="B8CCB3"/>
<evidence type="ECO:0000313" key="4">
    <source>
        <dbReference type="Proteomes" id="UP000001449"/>
    </source>
</evidence>
<gene>
    <name evidence="3" type="ORF">THAPSDRAFT_9795</name>
</gene>
<dbReference type="RefSeq" id="XP_002293730.1">
    <property type="nucleotide sequence ID" value="XM_002293694.1"/>
</dbReference>
<dbReference type="AlphaFoldDB" id="B8CCB3"/>
<dbReference type="Proteomes" id="UP000001449">
    <property type="component" value="Chromosome 14"/>
</dbReference>
<sequence>MAPFSYSTLAALLLLSASSSSAFVHVGVNNGNPTAMERAFNADGRNSRLTYLFAKKSKTSRSSGVGFAKPKAYNNAVAEATPSVPFESPVDVTKQEAFHRAMLVAQLANKPKQSAIKPSAPPANPGDVKKQEAFHRAMLVAQLANKPEQSIVAAVVEEEGAEPEAVDVDVSVDYDAAARLAYEAVGKDGKFDAFKEKYLADTSAMIAQKHKDSVANESKVAADEPNQRTPIIGVSETEPAVAESTPLVEEPTPVLSPAPEDRAPLPRTEFTVPREFSIVPINEATVQFTAGILGATAGLLLGGGPLLAGLLAATTNYLSRKDDSAKGEAANATSAKKVVDTASQTALLMYNFIANFEKQNKVVDTTLRVLEGAVDKAKESDTPAGSTIGAIESTLSDVSKKVEELNDDYDLVGGVRTILSSVGDLVEVSVDKVVQLNDEYKLTDRVGGVVKGTVNKMTEKKD</sequence>
<name>B8CCB3_THAPS</name>
<keyword evidence="4" id="KW-1185">Reference proteome</keyword>
<evidence type="ECO:0000256" key="2">
    <source>
        <dbReference type="SAM" id="SignalP"/>
    </source>
</evidence>
<reference evidence="3 4" key="1">
    <citation type="journal article" date="2004" name="Science">
        <title>The genome of the diatom Thalassiosira pseudonana: ecology, evolution, and metabolism.</title>
        <authorList>
            <person name="Armbrust E.V."/>
            <person name="Berges J.A."/>
            <person name="Bowler C."/>
            <person name="Green B.R."/>
            <person name="Martinez D."/>
            <person name="Putnam N.H."/>
            <person name="Zhou S."/>
            <person name="Allen A.E."/>
            <person name="Apt K.E."/>
            <person name="Bechner M."/>
            <person name="Brzezinski M.A."/>
            <person name="Chaal B.K."/>
            <person name="Chiovitti A."/>
            <person name="Davis A.K."/>
            <person name="Demarest M.S."/>
            <person name="Detter J.C."/>
            <person name="Glavina T."/>
            <person name="Goodstein D."/>
            <person name="Hadi M.Z."/>
            <person name="Hellsten U."/>
            <person name="Hildebrand M."/>
            <person name="Jenkins B.D."/>
            <person name="Jurka J."/>
            <person name="Kapitonov V.V."/>
            <person name="Kroger N."/>
            <person name="Lau W.W."/>
            <person name="Lane T.W."/>
            <person name="Larimer F.W."/>
            <person name="Lippmeier J.C."/>
            <person name="Lucas S."/>
            <person name="Medina M."/>
            <person name="Montsant A."/>
            <person name="Obornik M."/>
            <person name="Parker M.S."/>
            <person name="Palenik B."/>
            <person name="Pazour G.J."/>
            <person name="Richardson P.M."/>
            <person name="Rynearson T.A."/>
            <person name="Saito M.A."/>
            <person name="Schwartz D.C."/>
            <person name="Thamatrakoln K."/>
            <person name="Valentin K."/>
            <person name="Vardi A."/>
            <person name="Wilkerson F.P."/>
            <person name="Rokhsar D.S."/>
        </authorList>
    </citation>
    <scope>NUCLEOTIDE SEQUENCE [LARGE SCALE GENOMIC DNA]</scope>
    <source>
        <strain evidence="3 4">CCMP1335</strain>
    </source>
</reference>
<evidence type="ECO:0000313" key="3">
    <source>
        <dbReference type="EMBL" id="EED88739.1"/>
    </source>
</evidence>
<dbReference type="HOGENOM" id="CLU_592516_0_0_1"/>
<keyword evidence="2" id="KW-0732">Signal</keyword>
<feature type="signal peptide" evidence="2">
    <location>
        <begin position="1"/>
        <end position="22"/>
    </location>
</feature>
<reference evidence="3 4" key="2">
    <citation type="journal article" date="2008" name="Nature">
        <title>The Phaeodactylum genome reveals the evolutionary history of diatom genomes.</title>
        <authorList>
            <person name="Bowler C."/>
            <person name="Allen A.E."/>
            <person name="Badger J.H."/>
            <person name="Grimwood J."/>
            <person name="Jabbari K."/>
            <person name="Kuo A."/>
            <person name="Maheswari U."/>
            <person name="Martens C."/>
            <person name="Maumus F."/>
            <person name="Otillar R.P."/>
            <person name="Rayko E."/>
            <person name="Salamov A."/>
            <person name="Vandepoele K."/>
            <person name="Beszteri B."/>
            <person name="Gruber A."/>
            <person name="Heijde M."/>
            <person name="Katinka M."/>
            <person name="Mock T."/>
            <person name="Valentin K."/>
            <person name="Verret F."/>
            <person name="Berges J.A."/>
            <person name="Brownlee C."/>
            <person name="Cadoret J.P."/>
            <person name="Chiovitti A."/>
            <person name="Choi C.J."/>
            <person name="Coesel S."/>
            <person name="De Martino A."/>
            <person name="Detter J.C."/>
            <person name="Durkin C."/>
            <person name="Falciatore A."/>
            <person name="Fournet J."/>
            <person name="Haruta M."/>
            <person name="Huysman M.J."/>
            <person name="Jenkins B.D."/>
            <person name="Jiroutova K."/>
            <person name="Jorgensen R.E."/>
            <person name="Joubert Y."/>
            <person name="Kaplan A."/>
            <person name="Kroger N."/>
            <person name="Kroth P.G."/>
            <person name="La Roche J."/>
            <person name="Lindquist E."/>
            <person name="Lommer M."/>
            <person name="Martin-Jezequel V."/>
            <person name="Lopez P.J."/>
            <person name="Lucas S."/>
            <person name="Mangogna M."/>
            <person name="McGinnis K."/>
            <person name="Medlin L.K."/>
            <person name="Montsant A."/>
            <person name="Oudot-Le Secq M.P."/>
            <person name="Napoli C."/>
            <person name="Obornik M."/>
            <person name="Parker M.S."/>
            <person name="Petit J.L."/>
            <person name="Porcel B.M."/>
            <person name="Poulsen N."/>
            <person name="Robison M."/>
            <person name="Rychlewski L."/>
            <person name="Rynearson T.A."/>
            <person name="Schmutz J."/>
            <person name="Shapiro H."/>
            <person name="Siaut M."/>
            <person name="Stanley M."/>
            <person name="Sussman M.R."/>
            <person name="Taylor A.R."/>
            <person name="Vardi A."/>
            <person name="von Dassow P."/>
            <person name="Vyverman W."/>
            <person name="Willis A."/>
            <person name="Wyrwicz L.S."/>
            <person name="Rokhsar D.S."/>
            <person name="Weissenbach J."/>
            <person name="Armbrust E.V."/>
            <person name="Green B.R."/>
            <person name="Van de Peer Y."/>
            <person name="Grigoriev I.V."/>
        </authorList>
    </citation>
    <scope>NUCLEOTIDE SEQUENCE [LARGE SCALE GENOMIC DNA]</scope>
    <source>
        <strain evidence="3 4">CCMP1335</strain>
    </source>
</reference>
<feature type="region of interest" description="Disordered" evidence="1">
    <location>
        <begin position="238"/>
        <end position="265"/>
    </location>
</feature>